<reference evidence="1" key="1">
    <citation type="submission" date="2020-04" db="EMBL/GenBank/DDBJ databases">
        <authorList>
            <person name="Broberg M."/>
        </authorList>
    </citation>
    <scope>NUCLEOTIDE SEQUENCE</scope>
</reference>
<evidence type="ECO:0000313" key="1">
    <source>
        <dbReference type="EMBL" id="CAG9953462.1"/>
    </source>
</evidence>
<sequence length="84" mass="9052">MGIIGIGGLGHPTIQFASKMGCRVVVLVGSESKKDDAHRLGATEFIAMNKRDENIKPTPIDSLLVTASVLPERGVIMPWMHLTP</sequence>
<organism evidence="1 2">
    <name type="scientific">Clonostachys rosea f. rosea IK726</name>
    <dbReference type="NCBI Taxonomy" id="1349383"/>
    <lineage>
        <taxon>Eukaryota</taxon>
        <taxon>Fungi</taxon>
        <taxon>Dikarya</taxon>
        <taxon>Ascomycota</taxon>
        <taxon>Pezizomycotina</taxon>
        <taxon>Sordariomycetes</taxon>
        <taxon>Hypocreomycetidae</taxon>
        <taxon>Hypocreales</taxon>
        <taxon>Bionectriaceae</taxon>
        <taxon>Clonostachys</taxon>
    </lineage>
</organism>
<accession>A0ACA9UKZ6</accession>
<reference evidence="1" key="2">
    <citation type="submission" date="2021-10" db="EMBL/GenBank/DDBJ databases">
        <authorList>
            <person name="Piombo E."/>
        </authorList>
    </citation>
    <scope>NUCLEOTIDE SEQUENCE</scope>
</reference>
<gene>
    <name evidence="1" type="ORF">CRV2_00019035</name>
</gene>
<dbReference type="EMBL" id="CADEHS020000527">
    <property type="protein sequence ID" value="CAG9953462.1"/>
    <property type="molecule type" value="Genomic_DNA"/>
</dbReference>
<keyword evidence="2" id="KW-1185">Reference proteome</keyword>
<proteinExistence type="predicted"/>
<protein>
    <submittedName>
        <fullName evidence="1">Uncharacterized protein</fullName>
    </submittedName>
</protein>
<name>A0ACA9UKZ6_BIOOC</name>
<evidence type="ECO:0000313" key="2">
    <source>
        <dbReference type="Proteomes" id="UP000836387"/>
    </source>
</evidence>
<dbReference type="Proteomes" id="UP000836387">
    <property type="component" value="Unassembled WGS sequence"/>
</dbReference>
<comment type="caution">
    <text evidence="1">The sequence shown here is derived from an EMBL/GenBank/DDBJ whole genome shotgun (WGS) entry which is preliminary data.</text>
</comment>